<feature type="signal peptide" evidence="1">
    <location>
        <begin position="1"/>
        <end position="21"/>
    </location>
</feature>
<dbReference type="EMBL" id="GACK01011107">
    <property type="protein sequence ID" value="JAA53927.1"/>
    <property type="molecule type" value="mRNA"/>
</dbReference>
<reference evidence="2" key="1">
    <citation type="submission" date="2012-11" db="EMBL/GenBank/DDBJ databases">
        <authorList>
            <person name="Lucero-Rivera Y.E."/>
            <person name="Tovar-Ramirez D."/>
        </authorList>
    </citation>
    <scope>NUCLEOTIDE SEQUENCE</scope>
    <source>
        <tissue evidence="2">Salivary gland</tissue>
    </source>
</reference>
<reference evidence="2" key="2">
    <citation type="journal article" date="2015" name="J. Proteomics">
        <title>Sexual differences in the sialomes of the zebra tick, Rhipicephalus pulchellus.</title>
        <authorList>
            <person name="Tan A.W."/>
            <person name="Francischetti I.M."/>
            <person name="Slovak M."/>
            <person name="Kini R.M."/>
            <person name="Ribeiro J.M."/>
        </authorList>
    </citation>
    <scope>NUCLEOTIDE SEQUENCE</scope>
    <source>
        <tissue evidence="2">Salivary gland</tissue>
    </source>
</reference>
<organism evidence="2">
    <name type="scientific">Rhipicephalus pulchellus</name>
    <name type="common">Yellow backed tick</name>
    <name type="synonym">Dermacentor pulchellus</name>
    <dbReference type="NCBI Taxonomy" id="72859"/>
    <lineage>
        <taxon>Eukaryota</taxon>
        <taxon>Metazoa</taxon>
        <taxon>Ecdysozoa</taxon>
        <taxon>Arthropoda</taxon>
        <taxon>Chelicerata</taxon>
        <taxon>Arachnida</taxon>
        <taxon>Acari</taxon>
        <taxon>Parasitiformes</taxon>
        <taxon>Ixodida</taxon>
        <taxon>Ixodoidea</taxon>
        <taxon>Ixodidae</taxon>
        <taxon>Rhipicephalinae</taxon>
        <taxon>Rhipicephalus</taxon>
        <taxon>Rhipicephalus</taxon>
    </lineage>
</organism>
<protein>
    <submittedName>
        <fullName evidence="2">Putative group i salivary lipocalin</fullName>
    </submittedName>
</protein>
<evidence type="ECO:0000313" key="2">
    <source>
        <dbReference type="EMBL" id="JAA53927.1"/>
    </source>
</evidence>
<evidence type="ECO:0000256" key="1">
    <source>
        <dbReference type="SAM" id="SignalP"/>
    </source>
</evidence>
<dbReference type="AlphaFoldDB" id="L7LQX2"/>
<proteinExistence type="evidence at transcript level"/>
<keyword evidence="1" id="KW-0732">Signal</keyword>
<sequence>MFGVFSSAAALLTLLIISTNSEDFQEKSSKTRIPSIRKFLNTSEPIWTYNSTLPESLPCTVDLKIKLNTVSIFFNRSYYVHPKVLSEVLLGKFKLGRKDKMLVAKVGKMAVMTERILYVNKTGGCAVFRARLRLPGEEPWYDLRVKNFSILSGPSGDCLDYFFNVFAKQTNRTVQSRFRRPPSAAKPIYDPWCQRILQAPSVAVLPSDKAE</sequence>
<feature type="chain" id="PRO_5003980344" evidence="1">
    <location>
        <begin position="22"/>
        <end position="211"/>
    </location>
</feature>
<accession>L7LQX2</accession>
<name>L7LQX2_RHIPC</name>